<proteinExistence type="inferred from homology"/>
<evidence type="ECO:0000256" key="5">
    <source>
        <dbReference type="ARBA" id="ARBA00023002"/>
    </source>
</evidence>
<dbReference type="SUPFAM" id="SSF53213">
    <property type="entry name" value="LigB-like"/>
    <property type="match status" value="1"/>
</dbReference>
<accession>A0ABU6K4J2</accession>
<dbReference type="CDD" id="cd07363">
    <property type="entry name" value="45_DOPA_Dioxygenase"/>
    <property type="match status" value="1"/>
</dbReference>
<keyword evidence="7" id="KW-0223">Dioxygenase</keyword>
<organism evidence="7 8">
    <name type="scientific">Uliginosibacterium silvisoli</name>
    <dbReference type="NCBI Taxonomy" id="3114758"/>
    <lineage>
        <taxon>Bacteria</taxon>
        <taxon>Pseudomonadati</taxon>
        <taxon>Pseudomonadota</taxon>
        <taxon>Betaproteobacteria</taxon>
        <taxon>Rhodocyclales</taxon>
        <taxon>Zoogloeaceae</taxon>
        <taxon>Uliginosibacterium</taxon>
    </lineage>
</organism>
<feature type="domain" description="Extradiol ring-cleavage dioxygenase class III enzyme subunit B" evidence="6">
    <location>
        <begin position="10"/>
        <end position="245"/>
    </location>
</feature>
<sequence>MSSRRLPSLFISHGSPMHALHAGAAGEAWAALAQRIGKPRAILMASAHWETNIPMVTGTAQPETIHDFGGFPAELYRIQYAAPGAPALAEEVQGLLRKADICTGIEANRGLDHGAWSPLLHMYPDADVPVLQLAMQADRGARHHLAMGRALEPLRDEGVLIIGSGHMTHNLRDFFTQRGQGGGATASYAREFRDWVDQRIQENRADELVDWNTQAPSALRAHPTPEHFLPLFVALGAAGERWQTETVFAGFEGGSLAMDAYAFA</sequence>
<dbReference type="InterPro" id="IPR004183">
    <property type="entry name" value="Xdiol_dOase_suB"/>
</dbReference>
<comment type="cofactor">
    <cofactor evidence="1">
        <name>Zn(2+)</name>
        <dbReference type="ChEBI" id="CHEBI:29105"/>
    </cofactor>
</comment>
<dbReference type="EC" id="1.13.-.-" evidence="7"/>
<keyword evidence="3" id="KW-0479">Metal-binding</keyword>
<dbReference type="Pfam" id="PF02900">
    <property type="entry name" value="LigB"/>
    <property type="match status" value="1"/>
</dbReference>
<name>A0ABU6K4J2_9RHOO</name>
<dbReference type="PIRSF" id="PIRSF006157">
    <property type="entry name" value="Doxgns_DODA"/>
    <property type="match status" value="1"/>
</dbReference>
<comment type="caution">
    <text evidence="7">The sequence shown here is derived from an EMBL/GenBank/DDBJ whole genome shotgun (WGS) entry which is preliminary data.</text>
</comment>
<keyword evidence="5 7" id="KW-0560">Oxidoreductase</keyword>
<dbReference type="InterPro" id="IPR014436">
    <property type="entry name" value="Extradiol_dOase_DODA"/>
</dbReference>
<dbReference type="PANTHER" id="PTHR30096">
    <property type="entry name" value="4,5-DOPA DIOXYGENASE EXTRADIOL-LIKE PROTEIN"/>
    <property type="match status" value="1"/>
</dbReference>
<evidence type="ECO:0000256" key="3">
    <source>
        <dbReference type="ARBA" id="ARBA00022723"/>
    </source>
</evidence>
<dbReference type="Gene3D" id="3.40.830.10">
    <property type="entry name" value="LigB-like"/>
    <property type="match status" value="1"/>
</dbReference>
<keyword evidence="4" id="KW-0862">Zinc</keyword>
<reference evidence="7 8" key="1">
    <citation type="submission" date="2024-01" db="EMBL/GenBank/DDBJ databases">
        <title>Uliginosibacterium soil sp. nov.</title>
        <authorList>
            <person name="Lv Y."/>
        </authorList>
    </citation>
    <scope>NUCLEOTIDE SEQUENCE [LARGE SCALE GENOMIC DNA]</scope>
    <source>
        <strain evidence="7 8">H3</strain>
    </source>
</reference>
<evidence type="ECO:0000313" key="7">
    <source>
        <dbReference type="EMBL" id="MEC5386620.1"/>
    </source>
</evidence>
<dbReference type="PANTHER" id="PTHR30096:SF0">
    <property type="entry name" value="4,5-DOPA DIOXYGENASE EXTRADIOL-LIKE PROTEIN"/>
    <property type="match status" value="1"/>
</dbReference>
<dbReference type="EMBL" id="JAYXHS010000002">
    <property type="protein sequence ID" value="MEC5386620.1"/>
    <property type="molecule type" value="Genomic_DNA"/>
</dbReference>
<keyword evidence="8" id="KW-1185">Reference proteome</keyword>
<dbReference type="GO" id="GO:0051213">
    <property type="term" value="F:dioxygenase activity"/>
    <property type="evidence" value="ECO:0007669"/>
    <property type="project" value="UniProtKB-KW"/>
</dbReference>
<protein>
    <submittedName>
        <fullName evidence="7">Class III extradiol ring-cleavage dioxygenase</fullName>
        <ecNumber evidence="7">1.13.-.-</ecNumber>
    </submittedName>
</protein>
<evidence type="ECO:0000256" key="1">
    <source>
        <dbReference type="ARBA" id="ARBA00001947"/>
    </source>
</evidence>
<gene>
    <name evidence="7" type="ORF">VVD49_12865</name>
</gene>
<comment type="similarity">
    <text evidence="2">Belongs to the DODA-type extradiol aromatic ring-opening dioxygenase family.</text>
</comment>
<dbReference type="Proteomes" id="UP001331561">
    <property type="component" value="Unassembled WGS sequence"/>
</dbReference>
<evidence type="ECO:0000256" key="4">
    <source>
        <dbReference type="ARBA" id="ARBA00022833"/>
    </source>
</evidence>
<evidence type="ECO:0000313" key="8">
    <source>
        <dbReference type="Proteomes" id="UP001331561"/>
    </source>
</evidence>
<evidence type="ECO:0000259" key="6">
    <source>
        <dbReference type="Pfam" id="PF02900"/>
    </source>
</evidence>
<evidence type="ECO:0000256" key="2">
    <source>
        <dbReference type="ARBA" id="ARBA00007581"/>
    </source>
</evidence>
<dbReference type="RefSeq" id="WP_327599579.1">
    <property type="nucleotide sequence ID" value="NZ_JAYXHS010000002.1"/>
</dbReference>